<keyword evidence="3 5" id="KW-1133">Transmembrane helix</keyword>
<proteinExistence type="predicted"/>
<keyword evidence="4 5" id="KW-0472">Membrane</keyword>
<feature type="transmembrane region" description="Helical" evidence="5">
    <location>
        <begin position="454"/>
        <end position="476"/>
    </location>
</feature>
<feature type="domain" description="ABC transmembrane type-1" evidence="6">
    <location>
        <begin position="448"/>
        <end position="736"/>
    </location>
</feature>
<dbReference type="GO" id="GO:0005886">
    <property type="term" value="C:plasma membrane"/>
    <property type="evidence" value="ECO:0007669"/>
    <property type="project" value="UniProtKB-SubCell"/>
</dbReference>
<evidence type="ECO:0000313" key="7">
    <source>
        <dbReference type="EMBL" id="MDM1695890.1"/>
    </source>
</evidence>
<dbReference type="PROSITE" id="PS50928">
    <property type="entry name" value="ABC_TM1"/>
    <property type="match status" value="1"/>
</dbReference>
<dbReference type="Gene3D" id="2.130.10.10">
    <property type="entry name" value="YVTN repeat-like/Quinoprotein amine dehydrogenase"/>
    <property type="match status" value="1"/>
</dbReference>
<feature type="transmembrane region" description="Helical" evidence="5">
    <location>
        <begin position="488"/>
        <end position="509"/>
    </location>
</feature>
<dbReference type="CDD" id="cd06261">
    <property type="entry name" value="TM_PBP2"/>
    <property type="match status" value="1"/>
</dbReference>
<reference evidence="7" key="2">
    <citation type="journal article" date="2022" name="Sci. Total Environ.">
        <title>Prevalence, transmission, and molecular epidemiology of tet(X)-positive bacteria among humans, animals, and environmental niches in China: An epidemiological, and genomic-based study.</title>
        <authorList>
            <person name="Dong N."/>
            <person name="Zeng Y."/>
            <person name="Cai C."/>
            <person name="Sun C."/>
            <person name="Lu J."/>
            <person name="Liu C."/>
            <person name="Zhou H."/>
            <person name="Sun Q."/>
            <person name="Shu L."/>
            <person name="Wang H."/>
            <person name="Wang Y."/>
            <person name="Wang S."/>
            <person name="Wu C."/>
            <person name="Chan E.W."/>
            <person name="Chen G."/>
            <person name="Shen Z."/>
            <person name="Chen S."/>
            <person name="Zhang R."/>
        </authorList>
    </citation>
    <scope>NUCLEOTIDE SEQUENCE</scope>
    <source>
        <strain evidence="7">DF46-2-2</strain>
    </source>
</reference>
<evidence type="ECO:0000256" key="4">
    <source>
        <dbReference type="ARBA" id="ARBA00023136"/>
    </source>
</evidence>
<sequence>MNTETSTHHIDFDTPALKRHRRMRKLKDHLTRWYVTVGGLAILAAITLIFFYLGSVILPMFQGAELQHEQPQAITWSQDSQGLYLAIEEQNQVGLRLNQQGQAQFFNAQTGQLLESINLALPADAEVTAIAQDQPGSRTLALGLSNGQVLVVEHNYKVSYPNNVKTIQPSIDYPYGEQALTLADTTLDKVGISASSNGLVLVGSVGAAVHALKITRDENIMTGEVTLADEVLTIPTMDAAIKQLLIDPRHQWLYVFSGNSTLDVFDLRRNTLNGRYKMANQADTQITASSFLLGGISLLVGDSKGGISQWFMVRGEDGLSSLQRIRDFQQGDSAITQILPEERRKGFLALDAAGTLGVYHSTAHRTLLKQSVAEGAALASLAPRANLVLVEQQGQLQNWRLDNPHPEISWSALWGKVWYESYAEPDYVWQSTSANSDFEPKLSLAPLAFGTLKAAFYAMLLAAPLAICAAIYTGYFMAPALRSRIKPVIELMEALPTVILGFFAGLFLAPFLESHLPGIFSLLLLMPFGILLAAWTWSRLPEKVRLAIPDGWEAALLIPVVIAVGLFSLGISGHLENWFFGGDMRLWLSNDLGIPFDQRNALVVGLAMGFAVIPNIYSIAEDAVFSVPRSLTFGSLALGATPWQTLTRVVILTASPGIFSALMIGMGRAVGETMIVLMATGNTPIMEVNIFEGLRTLAANVAVEMPESEVGSSHYRVLFLAAMVLLMFTFVMNTVAELIRSRLRSKYASL</sequence>
<evidence type="ECO:0000256" key="2">
    <source>
        <dbReference type="ARBA" id="ARBA00022692"/>
    </source>
</evidence>
<accession>A0AAW7DRC8</accession>
<comment type="subcellular location">
    <subcellularLocation>
        <location evidence="1">Cell membrane</location>
        <topology evidence="1">Multi-pass membrane protein</topology>
    </subcellularLocation>
</comment>
<dbReference type="PANTHER" id="PTHR42727:SF1">
    <property type="entry name" value="PHOSPHATE TRANSPORT SYSTEM PERMEASE"/>
    <property type="match status" value="1"/>
</dbReference>
<organism evidence="7 8">
    <name type="scientific">Thiopseudomonas alkaliphila</name>
    <dbReference type="NCBI Taxonomy" id="1697053"/>
    <lineage>
        <taxon>Bacteria</taxon>
        <taxon>Pseudomonadati</taxon>
        <taxon>Pseudomonadota</taxon>
        <taxon>Gammaproteobacteria</taxon>
        <taxon>Pseudomonadales</taxon>
        <taxon>Pseudomonadaceae</taxon>
        <taxon>Thiopseudomonas</taxon>
    </lineage>
</organism>
<feature type="transmembrane region" description="Helical" evidence="5">
    <location>
        <begin position="556"/>
        <end position="580"/>
    </location>
</feature>
<feature type="transmembrane region" description="Helical" evidence="5">
    <location>
        <begin position="715"/>
        <end position="736"/>
    </location>
</feature>
<reference evidence="7" key="1">
    <citation type="submission" date="2020-06" db="EMBL/GenBank/DDBJ databases">
        <authorList>
            <person name="Dong N."/>
        </authorList>
    </citation>
    <scope>NUCLEOTIDE SEQUENCE</scope>
    <source>
        <strain evidence="7">DF46-2-2</strain>
    </source>
</reference>
<evidence type="ECO:0000259" key="6">
    <source>
        <dbReference type="PROSITE" id="PS50928"/>
    </source>
</evidence>
<feature type="transmembrane region" description="Helical" evidence="5">
    <location>
        <begin position="649"/>
        <end position="670"/>
    </location>
</feature>
<evidence type="ECO:0000313" key="8">
    <source>
        <dbReference type="Proteomes" id="UP001173465"/>
    </source>
</evidence>
<feature type="transmembrane region" description="Helical" evidence="5">
    <location>
        <begin position="515"/>
        <end position="535"/>
    </location>
</feature>
<name>A0AAW7DRC8_9GAMM</name>
<dbReference type="Proteomes" id="UP001173465">
    <property type="component" value="Unassembled WGS sequence"/>
</dbReference>
<feature type="transmembrane region" description="Helical" evidence="5">
    <location>
        <begin position="31"/>
        <end position="53"/>
    </location>
</feature>
<dbReference type="PANTHER" id="PTHR42727">
    <property type="entry name" value="PHOSPHATE TRANSPORT SYSTEM PERMEASE PROTEIN"/>
    <property type="match status" value="1"/>
</dbReference>
<dbReference type="InterPro" id="IPR000515">
    <property type="entry name" value="MetI-like"/>
</dbReference>
<dbReference type="EMBL" id="JACANB010000002">
    <property type="protein sequence ID" value="MDM1695890.1"/>
    <property type="molecule type" value="Genomic_DNA"/>
</dbReference>
<dbReference type="InterPro" id="IPR036322">
    <property type="entry name" value="WD40_repeat_dom_sf"/>
</dbReference>
<dbReference type="SUPFAM" id="SSF50978">
    <property type="entry name" value="WD40 repeat-like"/>
    <property type="match status" value="1"/>
</dbReference>
<dbReference type="AlphaFoldDB" id="A0AAW7DRC8"/>
<dbReference type="RefSeq" id="WP_286593334.1">
    <property type="nucleotide sequence ID" value="NZ_JACANB010000002.1"/>
</dbReference>
<protein>
    <submittedName>
        <fullName evidence="7">ABC transporter permease subunit</fullName>
    </submittedName>
</protein>
<evidence type="ECO:0000256" key="3">
    <source>
        <dbReference type="ARBA" id="ARBA00022989"/>
    </source>
</evidence>
<feature type="transmembrane region" description="Helical" evidence="5">
    <location>
        <begin position="600"/>
        <end position="620"/>
    </location>
</feature>
<gene>
    <name evidence="7" type="ORF">HX099_04315</name>
</gene>
<dbReference type="SUPFAM" id="SSF161098">
    <property type="entry name" value="MetI-like"/>
    <property type="match status" value="2"/>
</dbReference>
<comment type="caution">
    <text evidence="7">The sequence shown here is derived from an EMBL/GenBank/DDBJ whole genome shotgun (WGS) entry which is preliminary data.</text>
</comment>
<dbReference type="InterPro" id="IPR035906">
    <property type="entry name" value="MetI-like_sf"/>
</dbReference>
<evidence type="ECO:0000256" key="1">
    <source>
        <dbReference type="ARBA" id="ARBA00004651"/>
    </source>
</evidence>
<evidence type="ECO:0000256" key="5">
    <source>
        <dbReference type="SAM" id="Phobius"/>
    </source>
</evidence>
<dbReference type="GO" id="GO:0055085">
    <property type="term" value="P:transmembrane transport"/>
    <property type="evidence" value="ECO:0007669"/>
    <property type="project" value="InterPro"/>
</dbReference>
<keyword evidence="2 5" id="KW-0812">Transmembrane</keyword>
<dbReference type="Gene3D" id="1.10.3720.10">
    <property type="entry name" value="MetI-like"/>
    <property type="match status" value="1"/>
</dbReference>
<dbReference type="InterPro" id="IPR015943">
    <property type="entry name" value="WD40/YVTN_repeat-like_dom_sf"/>
</dbReference>